<reference evidence="3" key="2">
    <citation type="submission" date="2019-10" db="EMBL/GenBank/DDBJ databases">
        <authorList>
            <consortium name="NCBI Genome Project"/>
        </authorList>
    </citation>
    <scope>NUCLEOTIDE SEQUENCE</scope>
    <source>
        <strain evidence="3">NI907</strain>
    </source>
</reference>
<keyword evidence="1" id="KW-0732">Signal</keyword>
<proteinExistence type="predicted"/>
<reference evidence="3" key="1">
    <citation type="journal article" date="2019" name="Mol. Biol. Evol.">
        <title>Blast fungal genomes show frequent chromosomal changes, gene gains and losses, and effector gene turnover.</title>
        <authorList>
            <person name="Gomez Luciano L.B."/>
            <person name="Jason Tsai I."/>
            <person name="Chuma I."/>
            <person name="Tosa Y."/>
            <person name="Chen Y.H."/>
            <person name="Li J.Y."/>
            <person name="Li M.Y."/>
            <person name="Jade Lu M.Y."/>
            <person name="Nakayashiki H."/>
            <person name="Li W.H."/>
        </authorList>
    </citation>
    <scope>NUCLEOTIDE SEQUENCE</scope>
    <source>
        <strain evidence="3">NI907</strain>
    </source>
</reference>
<dbReference type="AlphaFoldDB" id="A0A6P8BFR8"/>
<gene>
    <name evidence="3" type="ORF">PgNI_00342</name>
</gene>
<keyword evidence="2" id="KW-1185">Reference proteome</keyword>
<dbReference type="GeneID" id="41955337"/>
<protein>
    <submittedName>
        <fullName evidence="3">Uncharacterized protein</fullName>
    </submittedName>
</protein>
<evidence type="ECO:0000313" key="2">
    <source>
        <dbReference type="Proteomes" id="UP000515153"/>
    </source>
</evidence>
<feature type="chain" id="PRO_5028275231" evidence="1">
    <location>
        <begin position="21"/>
        <end position="77"/>
    </location>
</feature>
<dbReference type="PROSITE" id="PS51257">
    <property type="entry name" value="PROKAR_LIPOPROTEIN"/>
    <property type="match status" value="1"/>
</dbReference>
<evidence type="ECO:0000256" key="1">
    <source>
        <dbReference type="SAM" id="SignalP"/>
    </source>
</evidence>
<accession>A0A6P8BFR8</accession>
<reference evidence="3" key="3">
    <citation type="submission" date="2025-08" db="UniProtKB">
        <authorList>
            <consortium name="RefSeq"/>
        </authorList>
    </citation>
    <scope>IDENTIFICATION</scope>
    <source>
        <strain evidence="3">NI907</strain>
    </source>
</reference>
<sequence>MQPIKIFTFIAGLAVPLVSALGACQRYSTSGRATTASTCNVPRVCPNGKVPTGRPSYTFTQSRLGITCSARYTCCSP</sequence>
<organism evidence="2 3">
    <name type="scientific">Pyricularia grisea</name>
    <name type="common">Crabgrass-specific blast fungus</name>
    <name type="synonym">Magnaporthe grisea</name>
    <dbReference type="NCBI Taxonomy" id="148305"/>
    <lineage>
        <taxon>Eukaryota</taxon>
        <taxon>Fungi</taxon>
        <taxon>Dikarya</taxon>
        <taxon>Ascomycota</taxon>
        <taxon>Pezizomycotina</taxon>
        <taxon>Sordariomycetes</taxon>
        <taxon>Sordariomycetidae</taxon>
        <taxon>Magnaporthales</taxon>
        <taxon>Pyriculariaceae</taxon>
        <taxon>Pyricularia</taxon>
    </lineage>
</organism>
<evidence type="ECO:0000313" key="3">
    <source>
        <dbReference type="RefSeq" id="XP_030986108.1"/>
    </source>
</evidence>
<dbReference type="RefSeq" id="XP_030986108.1">
    <property type="nucleotide sequence ID" value="XM_031120423.1"/>
</dbReference>
<dbReference type="KEGG" id="pgri:PgNI_00342"/>
<feature type="signal peptide" evidence="1">
    <location>
        <begin position="1"/>
        <end position="20"/>
    </location>
</feature>
<name>A0A6P8BFR8_PYRGI</name>
<dbReference type="Proteomes" id="UP000515153">
    <property type="component" value="Unplaced"/>
</dbReference>